<sequence length="199" mass="22623">MFKLGFAQQWVDTIMSCVTSVSFCFRINEVTSDFFRPSRGLRQGDPLPPYLFLFCTQGLSALLLKGQREGRICWVRESQNGPRINHLLYADDSLMFIKNSTTEAQRLKEVLQVYELSSGQKVNTEKSFIYYSKGVGTNNTPHGAAEKQCNDPTSDPSTKIEFERKSCEKLTLGSLISNKNQQQFFSRTHKLLESLVSTK</sequence>
<dbReference type="PANTHER" id="PTHR46890:SF48">
    <property type="entry name" value="RNA-DIRECTED DNA POLYMERASE"/>
    <property type="match status" value="1"/>
</dbReference>
<feature type="domain" description="Reverse transcriptase" evidence="1">
    <location>
        <begin position="6"/>
        <end position="131"/>
    </location>
</feature>
<keyword evidence="3" id="KW-1185">Reference proteome</keyword>
<evidence type="ECO:0000313" key="3">
    <source>
        <dbReference type="Proteomes" id="UP001472677"/>
    </source>
</evidence>
<dbReference type="Proteomes" id="UP001472677">
    <property type="component" value="Unassembled WGS sequence"/>
</dbReference>
<comment type="caution">
    <text evidence="2">The sequence shown here is derived from an EMBL/GenBank/DDBJ whole genome shotgun (WGS) entry which is preliminary data.</text>
</comment>
<reference evidence="2 3" key="1">
    <citation type="journal article" date="2024" name="G3 (Bethesda)">
        <title>Genome assembly of Hibiscus sabdariffa L. provides insights into metabolisms of medicinal natural products.</title>
        <authorList>
            <person name="Kim T."/>
        </authorList>
    </citation>
    <scope>NUCLEOTIDE SEQUENCE [LARGE SCALE GENOMIC DNA]</scope>
    <source>
        <strain evidence="2">TK-2024</strain>
        <tissue evidence="2">Old leaves</tissue>
    </source>
</reference>
<organism evidence="2 3">
    <name type="scientific">Hibiscus sabdariffa</name>
    <name type="common">roselle</name>
    <dbReference type="NCBI Taxonomy" id="183260"/>
    <lineage>
        <taxon>Eukaryota</taxon>
        <taxon>Viridiplantae</taxon>
        <taxon>Streptophyta</taxon>
        <taxon>Embryophyta</taxon>
        <taxon>Tracheophyta</taxon>
        <taxon>Spermatophyta</taxon>
        <taxon>Magnoliopsida</taxon>
        <taxon>eudicotyledons</taxon>
        <taxon>Gunneridae</taxon>
        <taxon>Pentapetalae</taxon>
        <taxon>rosids</taxon>
        <taxon>malvids</taxon>
        <taxon>Malvales</taxon>
        <taxon>Malvaceae</taxon>
        <taxon>Malvoideae</taxon>
        <taxon>Hibiscus</taxon>
    </lineage>
</organism>
<dbReference type="Pfam" id="PF00078">
    <property type="entry name" value="RVT_1"/>
    <property type="match status" value="1"/>
</dbReference>
<evidence type="ECO:0000313" key="2">
    <source>
        <dbReference type="EMBL" id="KAK8507663.1"/>
    </source>
</evidence>
<dbReference type="InterPro" id="IPR052343">
    <property type="entry name" value="Retrotransposon-Effector_Assoc"/>
</dbReference>
<proteinExistence type="predicted"/>
<name>A0ABR2BKG8_9ROSI</name>
<dbReference type="InterPro" id="IPR000477">
    <property type="entry name" value="RT_dom"/>
</dbReference>
<dbReference type="PANTHER" id="PTHR46890">
    <property type="entry name" value="NON-LTR RETROLELEMENT REVERSE TRANSCRIPTASE-LIKE PROTEIN-RELATED"/>
    <property type="match status" value="1"/>
</dbReference>
<accession>A0ABR2BKG8</accession>
<dbReference type="EMBL" id="JBBPBM010000106">
    <property type="protein sequence ID" value="KAK8507663.1"/>
    <property type="molecule type" value="Genomic_DNA"/>
</dbReference>
<gene>
    <name evidence="2" type="ORF">V6N12_066998</name>
</gene>
<evidence type="ECO:0000259" key="1">
    <source>
        <dbReference type="Pfam" id="PF00078"/>
    </source>
</evidence>
<protein>
    <recommendedName>
        <fullName evidence="1">Reverse transcriptase domain-containing protein</fullName>
    </recommendedName>
</protein>